<dbReference type="Proteomes" id="UP001303946">
    <property type="component" value="Chromosome"/>
</dbReference>
<name>A0ABZ0CZ18_9BURK</name>
<reference evidence="1 2" key="1">
    <citation type="submission" date="2023-10" db="EMBL/GenBank/DDBJ databases">
        <title>Bacteria for the degradation of biodegradable plastic PBAT(Polybutylene adipate terephthalate).</title>
        <authorList>
            <person name="Weon H.-Y."/>
            <person name="Yeon J."/>
        </authorList>
    </citation>
    <scope>NUCLEOTIDE SEQUENCE [LARGE SCALE GENOMIC DNA]</scope>
    <source>
        <strain evidence="1 2">SBD 7-3</strain>
    </source>
</reference>
<dbReference type="Pfam" id="PF11445">
    <property type="entry name" value="DUF2894"/>
    <property type="match status" value="1"/>
</dbReference>
<dbReference type="EMBL" id="CP136336">
    <property type="protein sequence ID" value="WOB09756.1"/>
    <property type="molecule type" value="Genomic_DNA"/>
</dbReference>
<evidence type="ECO:0000313" key="2">
    <source>
        <dbReference type="Proteomes" id="UP001303946"/>
    </source>
</evidence>
<keyword evidence="2" id="KW-1185">Reference proteome</keyword>
<accession>A0ABZ0CZ18</accession>
<protein>
    <submittedName>
        <fullName evidence="1">DUF2894 domain-containing protein</fullName>
    </submittedName>
</protein>
<evidence type="ECO:0000313" key="1">
    <source>
        <dbReference type="EMBL" id="WOB09756.1"/>
    </source>
</evidence>
<sequence>MSSSDGAAELLARVESVRAQMAPVRHRVLAAMARRVAQHQGEARRQLLARVEALMSEPAAQAESAAAVAPLPARDDAQLGLSQLVNWLNRHAGDTAATPARMAAPQPLKSVANFQGTWSRLRVEQRLRQALTQVPAQAGPLHSARIVSRALQTLHDLSPAYLDAFMTHVDALQWMEQTSGGGDLTPRASRSRAK</sequence>
<gene>
    <name evidence="1" type="ORF">RXV79_06745</name>
</gene>
<proteinExistence type="predicted"/>
<organism evidence="1 2">
    <name type="scientific">Piscinibacter gummiphilus</name>
    <dbReference type="NCBI Taxonomy" id="946333"/>
    <lineage>
        <taxon>Bacteria</taxon>
        <taxon>Pseudomonadati</taxon>
        <taxon>Pseudomonadota</taxon>
        <taxon>Betaproteobacteria</taxon>
        <taxon>Burkholderiales</taxon>
        <taxon>Sphaerotilaceae</taxon>
        <taxon>Piscinibacter</taxon>
    </lineage>
</organism>
<dbReference type="InterPro" id="IPR021549">
    <property type="entry name" value="DUF2894"/>
</dbReference>
<dbReference type="RefSeq" id="WP_316702630.1">
    <property type="nucleotide sequence ID" value="NZ_CP136336.1"/>
</dbReference>